<name>A0A9Q0U6G4_SALVM</name>
<dbReference type="InterPro" id="IPR008972">
    <property type="entry name" value="Cupredoxin"/>
</dbReference>
<dbReference type="GO" id="GO:0005886">
    <property type="term" value="C:plasma membrane"/>
    <property type="evidence" value="ECO:0007669"/>
    <property type="project" value="TreeGrafter"/>
</dbReference>
<dbReference type="AlphaFoldDB" id="A0A9Q0U6G4"/>
<dbReference type="Gene3D" id="2.60.40.420">
    <property type="entry name" value="Cupredoxins - blue copper proteins"/>
    <property type="match status" value="1"/>
</dbReference>
<organism evidence="3 4">
    <name type="scientific">Salix viminalis</name>
    <name type="common">Common osier</name>
    <name type="synonym">Basket willow</name>
    <dbReference type="NCBI Taxonomy" id="40686"/>
    <lineage>
        <taxon>Eukaryota</taxon>
        <taxon>Viridiplantae</taxon>
        <taxon>Streptophyta</taxon>
        <taxon>Embryophyta</taxon>
        <taxon>Tracheophyta</taxon>
        <taxon>Spermatophyta</taxon>
        <taxon>Magnoliopsida</taxon>
        <taxon>eudicotyledons</taxon>
        <taxon>Gunneridae</taxon>
        <taxon>Pentapetalae</taxon>
        <taxon>rosids</taxon>
        <taxon>fabids</taxon>
        <taxon>Malpighiales</taxon>
        <taxon>Salicaceae</taxon>
        <taxon>Saliceae</taxon>
        <taxon>Salix</taxon>
    </lineage>
</organism>
<dbReference type="SUPFAM" id="SSF49503">
    <property type="entry name" value="Cupredoxins"/>
    <property type="match status" value="1"/>
</dbReference>
<comment type="caution">
    <text evidence="3">The sequence shown here is derived from an EMBL/GenBank/DDBJ whole genome shotgun (WGS) entry which is preliminary data.</text>
</comment>
<keyword evidence="4" id="KW-1185">Reference proteome</keyword>
<sequence length="139" mass="14592">MPGNTSSKSYLNDWAENKRFQIGDTLTFVYDSNQDSVVQVTKEGYENCSATLTTLSENLSCGNNRSRAPAASPPSPGVSGMVPAPTPSNEESPPPGTSGDYPNSSSYYHRAPPSSDSSMLASFIGSMGAFLASSLILAI</sequence>
<reference evidence="3" key="2">
    <citation type="journal article" date="2023" name="Int. J. Mol. Sci.">
        <title>De Novo Assembly and Annotation of 11 Diverse Shrub Willow (Salix) Genomes Reveals Novel Gene Organization in Sex-Linked Regions.</title>
        <authorList>
            <person name="Hyden B."/>
            <person name="Feng K."/>
            <person name="Yates T.B."/>
            <person name="Jawdy S."/>
            <person name="Cereghino C."/>
            <person name="Smart L.B."/>
            <person name="Muchero W."/>
        </authorList>
    </citation>
    <scope>NUCLEOTIDE SEQUENCE [LARGE SCALE GENOMIC DNA]</scope>
    <source>
        <tissue evidence="3">Shoot tip</tissue>
    </source>
</reference>
<dbReference type="OrthoDB" id="851322at2759"/>
<dbReference type="PROSITE" id="PS51485">
    <property type="entry name" value="PHYTOCYANIN"/>
    <property type="match status" value="1"/>
</dbReference>
<protein>
    <submittedName>
        <fullName evidence="3">BLUE COPPER PROTEIN</fullName>
    </submittedName>
</protein>
<accession>A0A9Q0U6G4</accession>
<dbReference type="PANTHER" id="PTHR33021:SF253">
    <property type="entry name" value="EARLY NODULIN-LIKE PROTEIN 9"/>
    <property type="match status" value="1"/>
</dbReference>
<dbReference type="EMBL" id="JAPFFL010000005">
    <property type="protein sequence ID" value="KAJ6724315.1"/>
    <property type="molecule type" value="Genomic_DNA"/>
</dbReference>
<feature type="domain" description="Phytocyanin" evidence="2">
    <location>
        <begin position="1"/>
        <end position="51"/>
    </location>
</feature>
<feature type="region of interest" description="Disordered" evidence="1">
    <location>
        <begin position="59"/>
        <end position="117"/>
    </location>
</feature>
<dbReference type="GO" id="GO:0009055">
    <property type="term" value="F:electron transfer activity"/>
    <property type="evidence" value="ECO:0007669"/>
    <property type="project" value="InterPro"/>
</dbReference>
<dbReference type="PANTHER" id="PTHR33021">
    <property type="entry name" value="BLUE COPPER PROTEIN"/>
    <property type="match status" value="1"/>
</dbReference>
<reference evidence="3" key="1">
    <citation type="submission" date="2022-11" db="EMBL/GenBank/DDBJ databases">
        <authorList>
            <person name="Hyden B.L."/>
            <person name="Feng K."/>
            <person name="Yates T."/>
            <person name="Jawdy S."/>
            <person name="Smart L.B."/>
            <person name="Muchero W."/>
        </authorList>
    </citation>
    <scope>NUCLEOTIDE SEQUENCE</scope>
    <source>
        <tissue evidence="3">Shoot tip</tissue>
    </source>
</reference>
<evidence type="ECO:0000259" key="2">
    <source>
        <dbReference type="PROSITE" id="PS51485"/>
    </source>
</evidence>
<gene>
    <name evidence="3" type="ORF">OIU85_022260</name>
</gene>
<proteinExistence type="predicted"/>
<dbReference type="InterPro" id="IPR039391">
    <property type="entry name" value="Phytocyanin-like"/>
</dbReference>
<evidence type="ECO:0000313" key="4">
    <source>
        <dbReference type="Proteomes" id="UP001151529"/>
    </source>
</evidence>
<dbReference type="Pfam" id="PF02298">
    <property type="entry name" value="Cu_bind_like"/>
    <property type="match status" value="1"/>
</dbReference>
<evidence type="ECO:0000256" key="1">
    <source>
        <dbReference type="SAM" id="MobiDB-lite"/>
    </source>
</evidence>
<dbReference type="Proteomes" id="UP001151529">
    <property type="component" value="Chromosome 11"/>
</dbReference>
<dbReference type="InterPro" id="IPR003245">
    <property type="entry name" value="Phytocyanin_dom"/>
</dbReference>
<evidence type="ECO:0000313" key="3">
    <source>
        <dbReference type="EMBL" id="KAJ6724315.1"/>
    </source>
</evidence>